<accession>A0A0D0AX69</accession>
<evidence type="ECO:0000313" key="2">
    <source>
        <dbReference type="Proteomes" id="UP000054485"/>
    </source>
</evidence>
<gene>
    <name evidence="1" type="ORF">CY34DRAFT_41649</name>
</gene>
<sequence>PPPLSPTPSTTSVTTVRQRDSITIETLRDMLTSLREQTTALWEGQVSTNHMLDELRETRSGPLDTTEFNDRFRAIEVLLRQLIDR</sequence>
<keyword evidence="2" id="KW-1185">Reference proteome</keyword>
<name>A0A0D0AX69_9AGAM</name>
<reference evidence="1 2" key="1">
    <citation type="submission" date="2014-04" db="EMBL/GenBank/DDBJ databases">
        <authorList>
            <consortium name="DOE Joint Genome Institute"/>
            <person name="Kuo A."/>
            <person name="Ruytinx J."/>
            <person name="Rineau F."/>
            <person name="Colpaert J."/>
            <person name="Kohler A."/>
            <person name="Nagy L.G."/>
            <person name="Floudas D."/>
            <person name="Copeland A."/>
            <person name="Barry K.W."/>
            <person name="Cichocki N."/>
            <person name="Veneault-Fourrey C."/>
            <person name="LaButti K."/>
            <person name="Lindquist E.A."/>
            <person name="Lipzen A."/>
            <person name="Lundell T."/>
            <person name="Morin E."/>
            <person name="Murat C."/>
            <person name="Sun H."/>
            <person name="Tunlid A."/>
            <person name="Henrissat B."/>
            <person name="Grigoriev I.V."/>
            <person name="Hibbett D.S."/>
            <person name="Martin F."/>
            <person name="Nordberg H.P."/>
            <person name="Cantor M.N."/>
            <person name="Hua S.X."/>
        </authorList>
    </citation>
    <scope>NUCLEOTIDE SEQUENCE [LARGE SCALE GENOMIC DNA]</scope>
    <source>
        <strain evidence="1 2">UH-Slu-Lm8-n1</strain>
    </source>
</reference>
<feature type="non-terminal residue" evidence="1">
    <location>
        <position position="85"/>
    </location>
</feature>
<feature type="non-terminal residue" evidence="1">
    <location>
        <position position="1"/>
    </location>
</feature>
<dbReference type="HOGENOM" id="CLU_2518837_0_0_1"/>
<dbReference type="OrthoDB" id="2507336at2759"/>
<dbReference type="Proteomes" id="UP000054485">
    <property type="component" value="Unassembled WGS sequence"/>
</dbReference>
<dbReference type="InParanoid" id="A0A0D0AX69"/>
<proteinExistence type="predicted"/>
<dbReference type="EMBL" id="KN835528">
    <property type="protein sequence ID" value="KIK36453.1"/>
    <property type="molecule type" value="Genomic_DNA"/>
</dbReference>
<organism evidence="1 2">
    <name type="scientific">Suillus luteus UH-Slu-Lm8-n1</name>
    <dbReference type="NCBI Taxonomy" id="930992"/>
    <lineage>
        <taxon>Eukaryota</taxon>
        <taxon>Fungi</taxon>
        <taxon>Dikarya</taxon>
        <taxon>Basidiomycota</taxon>
        <taxon>Agaricomycotina</taxon>
        <taxon>Agaricomycetes</taxon>
        <taxon>Agaricomycetidae</taxon>
        <taxon>Boletales</taxon>
        <taxon>Suillineae</taxon>
        <taxon>Suillaceae</taxon>
        <taxon>Suillus</taxon>
    </lineage>
</organism>
<evidence type="ECO:0000313" key="1">
    <source>
        <dbReference type="EMBL" id="KIK36453.1"/>
    </source>
</evidence>
<dbReference type="AlphaFoldDB" id="A0A0D0AX69"/>
<protein>
    <submittedName>
        <fullName evidence="1">Uncharacterized protein</fullName>
    </submittedName>
</protein>
<dbReference type="STRING" id="930992.A0A0D0AX69"/>
<reference evidence="2" key="2">
    <citation type="submission" date="2015-01" db="EMBL/GenBank/DDBJ databases">
        <title>Evolutionary Origins and Diversification of the Mycorrhizal Mutualists.</title>
        <authorList>
            <consortium name="DOE Joint Genome Institute"/>
            <consortium name="Mycorrhizal Genomics Consortium"/>
            <person name="Kohler A."/>
            <person name="Kuo A."/>
            <person name="Nagy L.G."/>
            <person name="Floudas D."/>
            <person name="Copeland A."/>
            <person name="Barry K.W."/>
            <person name="Cichocki N."/>
            <person name="Veneault-Fourrey C."/>
            <person name="LaButti K."/>
            <person name="Lindquist E.A."/>
            <person name="Lipzen A."/>
            <person name="Lundell T."/>
            <person name="Morin E."/>
            <person name="Murat C."/>
            <person name="Riley R."/>
            <person name="Ohm R."/>
            <person name="Sun H."/>
            <person name="Tunlid A."/>
            <person name="Henrissat B."/>
            <person name="Grigoriev I.V."/>
            <person name="Hibbett D.S."/>
            <person name="Martin F."/>
        </authorList>
    </citation>
    <scope>NUCLEOTIDE SEQUENCE [LARGE SCALE GENOMIC DNA]</scope>
    <source>
        <strain evidence="2">UH-Slu-Lm8-n1</strain>
    </source>
</reference>